<evidence type="ECO:0000313" key="4">
    <source>
        <dbReference type="EMBL" id="GAI29709.1"/>
    </source>
</evidence>
<dbReference type="Gene3D" id="3.40.50.12780">
    <property type="entry name" value="N-terminal domain of ligase-like"/>
    <property type="match status" value="1"/>
</dbReference>
<dbReference type="Pfam" id="PF00501">
    <property type="entry name" value="AMP-binding"/>
    <property type="match status" value="1"/>
</dbReference>
<evidence type="ECO:0000259" key="3">
    <source>
        <dbReference type="Pfam" id="PF16177"/>
    </source>
</evidence>
<dbReference type="PANTHER" id="PTHR24095:SF14">
    <property type="entry name" value="ACETYL-COENZYME A SYNTHETASE 1"/>
    <property type="match status" value="1"/>
</dbReference>
<sequence length="195" mass="22469">MSESTKWVIEDPEEEEIFWPSEELKKKAWVSDESIYEEADKDPVAFWAKLAREGLDWYKEWDEPYKEELPYFKWAIGGKLNACYNCVDRHIKTWRRNKVAIIGVREPIDEPPKVLTYYDLYREVNKFANVLKSLGIKRGDRVSIYLPMIPEAQIAMLACARIGAPHSVVFSAFSAESLNDRIIDAGSKALVTCDG</sequence>
<name>X1PFP3_9ZZZZ</name>
<dbReference type="GO" id="GO:0006085">
    <property type="term" value="P:acetyl-CoA biosynthetic process"/>
    <property type="evidence" value="ECO:0007669"/>
    <property type="project" value="TreeGrafter"/>
</dbReference>
<organism evidence="4">
    <name type="scientific">marine sediment metagenome</name>
    <dbReference type="NCBI Taxonomy" id="412755"/>
    <lineage>
        <taxon>unclassified sequences</taxon>
        <taxon>metagenomes</taxon>
        <taxon>ecological metagenomes</taxon>
    </lineage>
</organism>
<protein>
    <recommendedName>
        <fullName evidence="5">Acetyl-coenzyme A synthetase</fullName>
    </recommendedName>
</protein>
<evidence type="ECO:0000256" key="1">
    <source>
        <dbReference type="ARBA" id="ARBA00006432"/>
    </source>
</evidence>
<gene>
    <name evidence="4" type="ORF">S06H3_32491</name>
</gene>
<feature type="domain" description="Acetyl-coenzyme A synthetase N-terminal" evidence="3">
    <location>
        <begin position="34"/>
        <end position="86"/>
    </location>
</feature>
<comment type="caution">
    <text evidence="4">The sequence shown here is derived from an EMBL/GenBank/DDBJ whole genome shotgun (WGS) entry which is preliminary data.</text>
</comment>
<dbReference type="InterPro" id="IPR042099">
    <property type="entry name" value="ANL_N_sf"/>
</dbReference>
<dbReference type="InterPro" id="IPR000873">
    <property type="entry name" value="AMP-dep_synth/lig_dom"/>
</dbReference>
<proteinExistence type="inferred from homology"/>
<dbReference type="Pfam" id="PF16177">
    <property type="entry name" value="ACAS_N"/>
    <property type="match status" value="1"/>
</dbReference>
<feature type="domain" description="AMP-dependent synthetase/ligase" evidence="2">
    <location>
        <begin position="91"/>
        <end position="192"/>
    </location>
</feature>
<dbReference type="SUPFAM" id="SSF56801">
    <property type="entry name" value="Acetyl-CoA synthetase-like"/>
    <property type="match status" value="1"/>
</dbReference>
<reference evidence="4" key="1">
    <citation type="journal article" date="2014" name="Front. Microbiol.">
        <title>High frequency of phylogenetically diverse reductive dehalogenase-homologous genes in deep subseafloor sedimentary metagenomes.</title>
        <authorList>
            <person name="Kawai M."/>
            <person name="Futagami T."/>
            <person name="Toyoda A."/>
            <person name="Takaki Y."/>
            <person name="Nishi S."/>
            <person name="Hori S."/>
            <person name="Arai W."/>
            <person name="Tsubouchi T."/>
            <person name="Morono Y."/>
            <person name="Uchiyama I."/>
            <person name="Ito T."/>
            <person name="Fujiyama A."/>
            <person name="Inagaki F."/>
            <person name="Takami H."/>
        </authorList>
    </citation>
    <scope>NUCLEOTIDE SEQUENCE</scope>
    <source>
        <strain evidence="4">Expedition CK06-06</strain>
    </source>
</reference>
<dbReference type="GO" id="GO:0005829">
    <property type="term" value="C:cytosol"/>
    <property type="evidence" value="ECO:0007669"/>
    <property type="project" value="TreeGrafter"/>
</dbReference>
<dbReference type="AlphaFoldDB" id="X1PFP3"/>
<evidence type="ECO:0008006" key="5">
    <source>
        <dbReference type="Google" id="ProtNLM"/>
    </source>
</evidence>
<dbReference type="PANTHER" id="PTHR24095">
    <property type="entry name" value="ACETYL-COENZYME A SYNTHETASE"/>
    <property type="match status" value="1"/>
</dbReference>
<dbReference type="GO" id="GO:0003987">
    <property type="term" value="F:acetate-CoA ligase activity"/>
    <property type="evidence" value="ECO:0007669"/>
    <property type="project" value="TreeGrafter"/>
</dbReference>
<comment type="similarity">
    <text evidence="1">Belongs to the ATP-dependent AMP-binding enzyme family.</text>
</comment>
<dbReference type="EMBL" id="BARV01019325">
    <property type="protein sequence ID" value="GAI29709.1"/>
    <property type="molecule type" value="Genomic_DNA"/>
</dbReference>
<feature type="non-terminal residue" evidence="4">
    <location>
        <position position="195"/>
    </location>
</feature>
<dbReference type="InterPro" id="IPR032387">
    <property type="entry name" value="ACAS_N"/>
</dbReference>
<evidence type="ECO:0000259" key="2">
    <source>
        <dbReference type="Pfam" id="PF00501"/>
    </source>
</evidence>
<accession>X1PFP3</accession>